<name>A0ABY2B676_9ACTN</name>
<comment type="caution">
    <text evidence="4">The sequence shown here is derived from an EMBL/GenBank/DDBJ whole genome shotgun (WGS) entry which is preliminary data.</text>
</comment>
<evidence type="ECO:0000313" key="4">
    <source>
        <dbReference type="EMBL" id="TCO08102.1"/>
    </source>
</evidence>
<dbReference type="Proteomes" id="UP000295818">
    <property type="component" value="Unassembled WGS sequence"/>
</dbReference>
<organism evidence="4 5">
    <name type="scientific">Kribbella orskensis</name>
    <dbReference type="NCBI Taxonomy" id="2512216"/>
    <lineage>
        <taxon>Bacteria</taxon>
        <taxon>Bacillati</taxon>
        <taxon>Actinomycetota</taxon>
        <taxon>Actinomycetes</taxon>
        <taxon>Propionibacteriales</taxon>
        <taxon>Kribbellaceae</taxon>
        <taxon>Kribbella</taxon>
    </lineage>
</organism>
<sequence length="231" mass="25387">MRSSVLRSQVMVPSGLRTHSPSRRLKTHASSSPPELVGIHANMPGTVPPEIDAVLAAGGQAPSDLSDDERAACDQLSFFYKHAYYAYFMGDRPQSLTGIVDSPVGLAAFMLDHDAASLALISRSFDGVPEGLTPDDVLDNITHFWLTNSGVSAARLYWESKFSFFAVKGVTIPVAVSAYPDELYQAPRSWAEKAYPKLVHYNRLEKGGHFAAWEQPESFIDEVRTGLRSLR</sequence>
<keyword evidence="2" id="KW-0378">Hydrolase</keyword>
<evidence type="ECO:0000313" key="5">
    <source>
        <dbReference type="Proteomes" id="UP000295818"/>
    </source>
</evidence>
<dbReference type="RefSeq" id="WP_199240382.1">
    <property type="nucleotide sequence ID" value="NZ_SLWM01000049.1"/>
</dbReference>
<gene>
    <name evidence="4" type="ORF">EV644_14911</name>
</gene>
<dbReference type="EMBL" id="SLWM01000049">
    <property type="protein sequence ID" value="TCO08102.1"/>
    <property type="molecule type" value="Genomic_DNA"/>
</dbReference>
<evidence type="ECO:0000256" key="1">
    <source>
        <dbReference type="ARBA" id="ARBA00010088"/>
    </source>
</evidence>
<evidence type="ECO:0000256" key="2">
    <source>
        <dbReference type="ARBA" id="ARBA00022801"/>
    </source>
</evidence>
<reference evidence="4 5" key="1">
    <citation type="journal article" date="2015" name="Stand. Genomic Sci.">
        <title>Genomic Encyclopedia of Bacterial and Archaeal Type Strains, Phase III: the genomes of soil and plant-associated and newly described type strains.</title>
        <authorList>
            <person name="Whitman W.B."/>
            <person name="Woyke T."/>
            <person name="Klenk H.P."/>
            <person name="Zhou Y."/>
            <person name="Lilburn T.G."/>
            <person name="Beck B.J."/>
            <person name="De Vos P."/>
            <person name="Vandamme P."/>
            <person name="Eisen J.A."/>
            <person name="Garrity G."/>
            <person name="Hugenholtz P."/>
            <person name="Kyrpides N.C."/>
        </authorList>
    </citation>
    <scope>NUCLEOTIDE SEQUENCE [LARGE SCALE GENOMIC DNA]</scope>
    <source>
        <strain evidence="4 5">VKM Ac-2538</strain>
    </source>
</reference>
<keyword evidence="5" id="KW-1185">Reference proteome</keyword>
<dbReference type="SUPFAM" id="SSF53474">
    <property type="entry name" value="alpha/beta-Hydrolases"/>
    <property type="match status" value="1"/>
</dbReference>
<evidence type="ECO:0008006" key="6">
    <source>
        <dbReference type="Google" id="ProtNLM"/>
    </source>
</evidence>
<dbReference type="PANTHER" id="PTHR21661:SF35">
    <property type="entry name" value="EPOXIDE HYDROLASE"/>
    <property type="match status" value="1"/>
</dbReference>
<comment type="similarity">
    <text evidence="1">Belongs to the peptidase S33 family.</text>
</comment>
<evidence type="ECO:0000256" key="3">
    <source>
        <dbReference type="SAM" id="MobiDB-lite"/>
    </source>
</evidence>
<dbReference type="Gene3D" id="3.40.50.1820">
    <property type="entry name" value="alpha/beta hydrolase"/>
    <property type="match status" value="1"/>
</dbReference>
<accession>A0ABY2B676</accession>
<feature type="region of interest" description="Disordered" evidence="3">
    <location>
        <begin position="1"/>
        <end position="35"/>
    </location>
</feature>
<dbReference type="InterPro" id="IPR029058">
    <property type="entry name" value="AB_hydrolase_fold"/>
</dbReference>
<dbReference type="PANTHER" id="PTHR21661">
    <property type="entry name" value="EPOXIDE HYDROLASE 1-RELATED"/>
    <property type="match status" value="1"/>
</dbReference>
<protein>
    <recommendedName>
        <fullName evidence="6">Epoxide hydrolase</fullName>
    </recommendedName>
</protein>
<proteinExistence type="inferred from homology"/>